<keyword evidence="3" id="KW-1185">Reference proteome</keyword>
<evidence type="ECO:0000313" key="2">
    <source>
        <dbReference type="EMBL" id="MCC2618267.1"/>
    </source>
</evidence>
<evidence type="ECO:0000313" key="3">
    <source>
        <dbReference type="Proteomes" id="UP001520878"/>
    </source>
</evidence>
<dbReference type="EMBL" id="JAJEWP010000009">
    <property type="protein sequence ID" value="MCC2618267.1"/>
    <property type="molecule type" value="Genomic_DNA"/>
</dbReference>
<protein>
    <submittedName>
        <fullName evidence="2">Transporter substrate-binding domain-containing protein</fullName>
    </submittedName>
</protein>
<dbReference type="PANTHER" id="PTHR38834:SF3">
    <property type="entry name" value="SOLUTE-BINDING PROTEIN FAMILY 3_N-TERMINAL DOMAIN-CONTAINING PROTEIN"/>
    <property type="match status" value="1"/>
</dbReference>
<sequence>MVGIRAAQAQTNEQDLWILTNPEPPFIHLDERGKLEGYAVDVVEGVLRTANLSQEILTAPWARVEQEAQQKANVLVFALARTPERESLYHWITPITANIFGVYSLKPASRPIRHLDDLPVLGDVGVLRGDVRAEILNRYKVPNVVEYNHWQQVVGSLLKQRVDSIFFSDAGLAYYCVQLNVQCDAVQRVFVYQQIQSYLVVSKPGTDPALVARLQEAAIQFKNSETYQGLVEHWLRIYRQQSPFPMHEEDGVLNLWRKENPYRKQDD</sequence>
<proteinExistence type="predicted"/>
<feature type="domain" description="Solute-binding protein family 3/N-terminal" evidence="1">
    <location>
        <begin position="15"/>
        <end position="238"/>
    </location>
</feature>
<dbReference type="SUPFAM" id="SSF53850">
    <property type="entry name" value="Periplasmic binding protein-like II"/>
    <property type="match status" value="1"/>
</dbReference>
<dbReference type="Pfam" id="PF00497">
    <property type="entry name" value="SBP_bac_3"/>
    <property type="match status" value="1"/>
</dbReference>
<dbReference type="Proteomes" id="UP001520878">
    <property type="component" value="Unassembled WGS sequence"/>
</dbReference>
<dbReference type="InterPro" id="IPR001638">
    <property type="entry name" value="Solute-binding_3/MltF_N"/>
</dbReference>
<reference evidence="2 3" key="1">
    <citation type="submission" date="2021-10" db="EMBL/GenBank/DDBJ databases">
        <title>Draft genome of Aestuariibacter halophilus JC2043.</title>
        <authorList>
            <person name="Emsley S.A."/>
            <person name="Pfannmuller K.M."/>
            <person name="Ushijima B."/>
            <person name="Saw J.H."/>
            <person name="Videau P."/>
        </authorList>
    </citation>
    <scope>NUCLEOTIDE SEQUENCE [LARGE SCALE GENOMIC DNA]</scope>
    <source>
        <strain evidence="2 3">JC2043</strain>
    </source>
</reference>
<dbReference type="PANTHER" id="PTHR38834">
    <property type="entry name" value="PERIPLASMIC SUBSTRATE BINDING PROTEIN FAMILY 3"/>
    <property type="match status" value="1"/>
</dbReference>
<evidence type="ECO:0000259" key="1">
    <source>
        <dbReference type="SMART" id="SM00062"/>
    </source>
</evidence>
<accession>A0ABS8GCK8</accession>
<comment type="caution">
    <text evidence="2">The sequence shown here is derived from an EMBL/GenBank/DDBJ whole genome shotgun (WGS) entry which is preliminary data.</text>
</comment>
<dbReference type="SMART" id="SM00062">
    <property type="entry name" value="PBPb"/>
    <property type="match status" value="1"/>
</dbReference>
<organism evidence="2 3">
    <name type="scientific">Fluctibacter halophilus</name>
    <dbReference type="NCBI Taxonomy" id="226011"/>
    <lineage>
        <taxon>Bacteria</taxon>
        <taxon>Pseudomonadati</taxon>
        <taxon>Pseudomonadota</taxon>
        <taxon>Gammaproteobacteria</taxon>
        <taxon>Alteromonadales</taxon>
        <taxon>Alteromonadaceae</taxon>
        <taxon>Fluctibacter</taxon>
    </lineage>
</organism>
<gene>
    <name evidence="2" type="ORF">LJ739_18565</name>
</gene>
<name>A0ABS8GCK8_9ALTE</name>
<dbReference type="Gene3D" id="3.40.190.10">
    <property type="entry name" value="Periplasmic binding protein-like II"/>
    <property type="match status" value="2"/>
</dbReference>
<dbReference type="RefSeq" id="WP_229163022.1">
    <property type="nucleotide sequence ID" value="NZ_JAJEWP010000009.1"/>
</dbReference>